<feature type="compositionally biased region" description="Basic residues" evidence="2">
    <location>
        <begin position="703"/>
        <end position="726"/>
    </location>
</feature>
<protein>
    <submittedName>
        <fullName evidence="4">Transposase</fullName>
    </submittedName>
</protein>
<feature type="compositionally biased region" description="Basic residues" evidence="2">
    <location>
        <begin position="469"/>
        <end position="485"/>
    </location>
</feature>
<dbReference type="Gene3D" id="3.40.50.300">
    <property type="entry name" value="P-loop containing nucleotide triphosphate hydrolases"/>
    <property type="match status" value="1"/>
</dbReference>
<dbReference type="InterPro" id="IPR002611">
    <property type="entry name" value="IstB_ATP-bd"/>
</dbReference>
<organism evidence="4 5">
    <name type="scientific">Bifidobacterium longum subsp. longum</name>
    <dbReference type="NCBI Taxonomy" id="1679"/>
    <lineage>
        <taxon>Bacteria</taxon>
        <taxon>Bacillati</taxon>
        <taxon>Actinomycetota</taxon>
        <taxon>Actinomycetes</taxon>
        <taxon>Bifidobacteriales</taxon>
        <taxon>Bifidobacteriaceae</taxon>
        <taxon>Bifidobacterium</taxon>
    </lineage>
</organism>
<dbReference type="InterPro" id="IPR009057">
    <property type="entry name" value="Homeodomain-like_sf"/>
</dbReference>
<feature type="region of interest" description="Disordered" evidence="2">
    <location>
        <begin position="694"/>
        <end position="790"/>
    </location>
</feature>
<evidence type="ECO:0000259" key="3">
    <source>
        <dbReference type="PROSITE" id="PS50994"/>
    </source>
</evidence>
<evidence type="ECO:0000256" key="2">
    <source>
        <dbReference type="SAM" id="MobiDB-lite"/>
    </source>
</evidence>
<evidence type="ECO:0000313" key="4">
    <source>
        <dbReference type="EMBL" id="TCE95076.1"/>
    </source>
</evidence>
<dbReference type="GO" id="GO:0015074">
    <property type="term" value="P:DNA integration"/>
    <property type="evidence" value="ECO:0007669"/>
    <property type="project" value="InterPro"/>
</dbReference>
<dbReference type="Proteomes" id="UP000292751">
    <property type="component" value="Unassembled WGS sequence"/>
</dbReference>
<dbReference type="PROSITE" id="PS50994">
    <property type="entry name" value="INTEGRASE"/>
    <property type="match status" value="1"/>
</dbReference>
<feature type="domain" description="Integrase catalytic" evidence="3">
    <location>
        <begin position="124"/>
        <end position="295"/>
    </location>
</feature>
<dbReference type="InterPro" id="IPR036397">
    <property type="entry name" value="RNaseH_sf"/>
</dbReference>
<dbReference type="InterPro" id="IPR012337">
    <property type="entry name" value="RNaseH-like_sf"/>
</dbReference>
<dbReference type="SUPFAM" id="SSF53098">
    <property type="entry name" value="Ribonuclease H-like"/>
    <property type="match status" value="1"/>
</dbReference>
<accession>A0A4R0TSM6</accession>
<dbReference type="PANTHER" id="PTHR35004:SF7">
    <property type="entry name" value="INTEGRASE PROTEIN"/>
    <property type="match status" value="1"/>
</dbReference>
<dbReference type="Pfam" id="PF22483">
    <property type="entry name" value="Mu-transpos_C_2"/>
    <property type="match status" value="1"/>
</dbReference>
<name>A0A4R0TSM6_BIFLL</name>
<comment type="caution">
    <text evidence="4">The sequence shown here is derived from an EMBL/GenBank/DDBJ whole genome shotgun (WGS) entry which is preliminary data.</text>
</comment>
<dbReference type="InterPro" id="IPR054353">
    <property type="entry name" value="IstA-like_C"/>
</dbReference>
<dbReference type="CDD" id="cd00009">
    <property type="entry name" value="AAA"/>
    <property type="match status" value="1"/>
</dbReference>
<comment type="similarity">
    <text evidence="1">Belongs to the transposase IS21/IS408/IS1162 family.</text>
</comment>
<dbReference type="GO" id="GO:0005524">
    <property type="term" value="F:ATP binding"/>
    <property type="evidence" value="ECO:0007669"/>
    <property type="project" value="InterPro"/>
</dbReference>
<dbReference type="InterPro" id="IPR027417">
    <property type="entry name" value="P-loop_NTPase"/>
</dbReference>
<dbReference type="AlphaFoldDB" id="A0A4R0TSM6"/>
<reference evidence="4 5" key="1">
    <citation type="journal article" date="2018" name="Sci. Rep.">
        <title>Genomic diversity and distribution of Bifidobacterium longum subsp. longum across the human lifespan.</title>
        <authorList>
            <person name="Odamaki T."/>
            <person name="Bottacini F."/>
            <person name="Kato K."/>
            <person name="Mitsuyama E."/>
            <person name="Yoshida K."/>
            <person name="Horigome A."/>
            <person name="Xiao J.Z."/>
            <person name="van Sinderen D."/>
        </authorList>
    </citation>
    <scope>NUCLEOTIDE SEQUENCE [LARGE SCALE GENOMIC DNA]</scope>
    <source>
        <strain evidence="4 5">MCC10076</strain>
    </source>
</reference>
<dbReference type="EMBL" id="SHRX01000045">
    <property type="protein sequence ID" value="TCE95076.1"/>
    <property type="molecule type" value="Genomic_DNA"/>
</dbReference>
<dbReference type="SUPFAM" id="SSF46689">
    <property type="entry name" value="Homeodomain-like"/>
    <property type="match status" value="1"/>
</dbReference>
<sequence>MISMPQIQSIRSRRRNGESIASIARSERVSEPTVRKYLRVDDLSARPPVRRRRGSVIDEWLPMIEGMLAEDRETWRKQRHTATRIHERLRDEYGAGVSLSTVTRTVARLRREAAAEREAGFLDLSWHPGECQADFGQVDVRYRGVVTRMRHFVLDFPYSNIGPSQLMPGENAECTCQALRNLFEWLGGVPERIVYDNTAGVGRKWFDRIRLTRLFQAFQAHYGFEYTFCNPYSGHEKGAVEARVGAVRRRLFVPVPGVWNLDSFNLRLPGRCLELGDKDHYRKGESQTGLFDEDRKALLPLPAKPFDVVTWTRMKADKYGNITVQGSHRYAAGPEHAGHEMIVGLRALEVEILDAEGKRVITHPRSYGDKPTDSGDPSSQLGLLCDRPAAWRNSRVRDAMPDPLREWIDAQDEATRRDSLRALLHADGESGWRAAVAGMPGDPRIHRRHGPGRGMSGRGTPRLGPGTRGLRRPRGPERIRHRLHQGGRVNQKNGRTDPGPLRERARSLFISKATIDETLEWATPRQLDAIDRMLATELANREASKRARLMRQARFPVPKSLDGYDFANVRLPDGYTKEQLTGLDFAAKAQDLVFYGKTGRGKTHLATALGMLAIEQGRSVRFRQTAELVLQLGKAKRDGALDSLLRDLARADLIILDEFGYAPVRLDGARLLYQIIAGSYERRSIILRHEHRVQQMGDDLRRRQTRRRDHRPHRPPRTPHRIHRPQPTRQPSPHVRQDGQPVRQTTGRHSSCRKPKKISDETRNTDLTKNTQSLNPCEPRVPRPPANTVA</sequence>
<dbReference type="Gene3D" id="3.30.420.10">
    <property type="entry name" value="Ribonuclease H-like superfamily/Ribonuclease H"/>
    <property type="match status" value="1"/>
</dbReference>
<evidence type="ECO:0000313" key="5">
    <source>
        <dbReference type="Proteomes" id="UP000292751"/>
    </source>
</evidence>
<gene>
    <name evidence="4" type="ORF">MCC10076_2222</name>
</gene>
<feature type="region of interest" description="Disordered" evidence="2">
    <location>
        <begin position="363"/>
        <end position="383"/>
    </location>
</feature>
<dbReference type="GO" id="GO:0003676">
    <property type="term" value="F:nucleic acid binding"/>
    <property type="evidence" value="ECO:0007669"/>
    <property type="project" value="InterPro"/>
</dbReference>
<dbReference type="PANTHER" id="PTHR35004">
    <property type="entry name" value="TRANSPOSASE RV3428C-RELATED"/>
    <property type="match status" value="1"/>
</dbReference>
<proteinExistence type="inferred from homology"/>
<feature type="compositionally biased region" description="Basic and acidic residues" evidence="2">
    <location>
        <begin position="757"/>
        <end position="766"/>
    </location>
</feature>
<dbReference type="SUPFAM" id="SSF52540">
    <property type="entry name" value="P-loop containing nucleoside triphosphate hydrolases"/>
    <property type="match status" value="1"/>
</dbReference>
<dbReference type="InterPro" id="IPR001584">
    <property type="entry name" value="Integrase_cat-core"/>
</dbReference>
<dbReference type="NCBIfam" id="NF033546">
    <property type="entry name" value="transpos_IS21"/>
    <property type="match status" value="1"/>
</dbReference>
<dbReference type="Pfam" id="PF01695">
    <property type="entry name" value="IstB_IS21"/>
    <property type="match status" value="1"/>
</dbReference>
<feature type="region of interest" description="Disordered" evidence="2">
    <location>
        <begin position="434"/>
        <end position="501"/>
    </location>
</feature>
<evidence type="ECO:0000256" key="1">
    <source>
        <dbReference type="ARBA" id="ARBA00009277"/>
    </source>
</evidence>